<dbReference type="AlphaFoldDB" id="A0A5C3NUJ6"/>
<dbReference type="Proteomes" id="UP000308197">
    <property type="component" value="Unassembled WGS sequence"/>
</dbReference>
<name>A0A5C3NUJ6_9APHY</name>
<protein>
    <submittedName>
        <fullName evidence="1">Uncharacterized protein</fullName>
    </submittedName>
</protein>
<keyword evidence="2" id="KW-1185">Reference proteome</keyword>
<dbReference type="InParanoid" id="A0A5C3NUJ6"/>
<dbReference type="EMBL" id="ML211862">
    <property type="protein sequence ID" value="TFK80038.1"/>
    <property type="molecule type" value="Genomic_DNA"/>
</dbReference>
<proteinExistence type="predicted"/>
<reference evidence="1 2" key="1">
    <citation type="journal article" date="2019" name="Nat. Ecol. Evol.">
        <title>Megaphylogeny resolves global patterns of mushroom evolution.</title>
        <authorList>
            <person name="Varga T."/>
            <person name="Krizsan K."/>
            <person name="Foldi C."/>
            <person name="Dima B."/>
            <person name="Sanchez-Garcia M."/>
            <person name="Sanchez-Ramirez S."/>
            <person name="Szollosi G.J."/>
            <person name="Szarkandi J.G."/>
            <person name="Papp V."/>
            <person name="Albert L."/>
            <person name="Andreopoulos W."/>
            <person name="Angelini C."/>
            <person name="Antonin V."/>
            <person name="Barry K.W."/>
            <person name="Bougher N.L."/>
            <person name="Buchanan P."/>
            <person name="Buyck B."/>
            <person name="Bense V."/>
            <person name="Catcheside P."/>
            <person name="Chovatia M."/>
            <person name="Cooper J."/>
            <person name="Damon W."/>
            <person name="Desjardin D."/>
            <person name="Finy P."/>
            <person name="Geml J."/>
            <person name="Haridas S."/>
            <person name="Hughes K."/>
            <person name="Justo A."/>
            <person name="Karasinski D."/>
            <person name="Kautmanova I."/>
            <person name="Kiss B."/>
            <person name="Kocsube S."/>
            <person name="Kotiranta H."/>
            <person name="LaButti K.M."/>
            <person name="Lechner B.E."/>
            <person name="Liimatainen K."/>
            <person name="Lipzen A."/>
            <person name="Lukacs Z."/>
            <person name="Mihaltcheva S."/>
            <person name="Morgado L.N."/>
            <person name="Niskanen T."/>
            <person name="Noordeloos M.E."/>
            <person name="Ohm R.A."/>
            <person name="Ortiz-Santana B."/>
            <person name="Ovrebo C."/>
            <person name="Racz N."/>
            <person name="Riley R."/>
            <person name="Savchenko A."/>
            <person name="Shiryaev A."/>
            <person name="Soop K."/>
            <person name="Spirin V."/>
            <person name="Szebenyi C."/>
            <person name="Tomsovsky M."/>
            <person name="Tulloss R.E."/>
            <person name="Uehling J."/>
            <person name="Grigoriev I.V."/>
            <person name="Vagvolgyi C."/>
            <person name="Papp T."/>
            <person name="Martin F.M."/>
            <person name="Miettinen O."/>
            <person name="Hibbett D.S."/>
            <person name="Nagy L.G."/>
        </authorList>
    </citation>
    <scope>NUCLEOTIDE SEQUENCE [LARGE SCALE GENOMIC DNA]</scope>
    <source>
        <strain evidence="1 2">HHB13444</strain>
    </source>
</reference>
<gene>
    <name evidence="1" type="ORF">K466DRAFT_399895</name>
</gene>
<accession>A0A5C3NUJ6</accession>
<evidence type="ECO:0000313" key="2">
    <source>
        <dbReference type="Proteomes" id="UP000308197"/>
    </source>
</evidence>
<sequence>MSFPELDMFDVAKYVYSWSAEDGGRGQGLWAASSSPFTVCGAGPLFRAETGLRRERNRSPLA</sequence>
<evidence type="ECO:0000313" key="1">
    <source>
        <dbReference type="EMBL" id="TFK80038.1"/>
    </source>
</evidence>
<organism evidence="1 2">
    <name type="scientific">Polyporus arcularius HHB13444</name>
    <dbReference type="NCBI Taxonomy" id="1314778"/>
    <lineage>
        <taxon>Eukaryota</taxon>
        <taxon>Fungi</taxon>
        <taxon>Dikarya</taxon>
        <taxon>Basidiomycota</taxon>
        <taxon>Agaricomycotina</taxon>
        <taxon>Agaricomycetes</taxon>
        <taxon>Polyporales</taxon>
        <taxon>Polyporaceae</taxon>
        <taxon>Polyporus</taxon>
    </lineage>
</organism>